<reference evidence="1 3" key="1">
    <citation type="submission" date="2016-11" db="EMBL/GenBank/DDBJ databases">
        <authorList>
            <person name="Jaros S."/>
            <person name="Januszkiewicz K."/>
            <person name="Wedrychowicz H."/>
        </authorList>
    </citation>
    <scope>NUCLEOTIDE SEQUENCE [LARGE SCALE GENOMIC DNA]</scope>
    <source>
        <strain evidence="1 3">DSM 784</strain>
    </source>
</reference>
<dbReference type="EMBL" id="CP140154">
    <property type="protein sequence ID" value="WQG92984.1"/>
    <property type="molecule type" value="Genomic_DNA"/>
</dbReference>
<name>A0A1K1Q079_9BACT</name>
<sequence length="111" mass="13037">MTNYLPLDRLLWNYIYGTSIGEDGLIIHIREGVGRYEGLIFEMYTNDHNPPHFHVKTKDGRVNASFRIDNCEVVDGNVSSPDLKRIKKFHAEHKGRFEIFWEKKTIKQSRS</sequence>
<dbReference type="OrthoDB" id="122670at2"/>
<gene>
    <name evidence="1" type="ORF">SAMN05661012_02412</name>
    <name evidence="2" type="ORF">SR876_15800</name>
</gene>
<dbReference type="RefSeq" id="WP_072360236.1">
    <property type="nucleotide sequence ID" value="NZ_CP139972.1"/>
</dbReference>
<organism evidence="1 3">
    <name type="scientific">Chitinophaga sancti</name>
    <dbReference type="NCBI Taxonomy" id="1004"/>
    <lineage>
        <taxon>Bacteria</taxon>
        <taxon>Pseudomonadati</taxon>
        <taxon>Bacteroidota</taxon>
        <taxon>Chitinophagia</taxon>
        <taxon>Chitinophagales</taxon>
        <taxon>Chitinophagaceae</taxon>
        <taxon>Chitinophaga</taxon>
    </lineage>
</organism>
<dbReference type="STRING" id="1004.SAMN05661012_02412"/>
<dbReference type="AlphaFoldDB" id="A0A1K1Q079"/>
<accession>A0A1K1Q079</accession>
<keyword evidence="4" id="KW-1185">Reference proteome</keyword>
<dbReference type="Proteomes" id="UP001326715">
    <property type="component" value="Chromosome"/>
</dbReference>
<dbReference type="EMBL" id="FPIZ01000006">
    <property type="protein sequence ID" value="SFW53137.1"/>
    <property type="molecule type" value="Genomic_DNA"/>
</dbReference>
<evidence type="ECO:0000313" key="4">
    <source>
        <dbReference type="Proteomes" id="UP001326715"/>
    </source>
</evidence>
<proteinExistence type="predicted"/>
<dbReference type="InterPro" id="IPR025427">
    <property type="entry name" value="DUF4160"/>
</dbReference>
<evidence type="ECO:0000313" key="1">
    <source>
        <dbReference type="EMBL" id="SFW53137.1"/>
    </source>
</evidence>
<evidence type="ECO:0000313" key="3">
    <source>
        <dbReference type="Proteomes" id="UP000183788"/>
    </source>
</evidence>
<protein>
    <submittedName>
        <fullName evidence="2">DUF4160 domain-containing protein</fullName>
    </submittedName>
</protein>
<reference evidence="2 4" key="2">
    <citation type="submission" date="2023-11" db="EMBL/GenBank/DDBJ databases">
        <title>MicrobeMod: A computational toolkit for identifying prokaryotic methylation and restriction-modification with nanopore sequencing.</title>
        <authorList>
            <person name="Crits-Christoph A."/>
            <person name="Kang S.C."/>
            <person name="Lee H."/>
            <person name="Ostrov N."/>
        </authorList>
    </citation>
    <scope>NUCLEOTIDE SEQUENCE [LARGE SCALE GENOMIC DNA]</scope>
    <source>
        <strain evidence="2 4">ATCC 23090</strain>
    </source>
</reference>
<evidence type="ECO:0000313" key="2">
    <source>
        <dbReference type="EMBL" id="WQG92984.1"/>
    </source>
</evidence>
<dbReference type="Proteomes" id="UP000183788">
    <property type="component" value="Unassembled WGS sequence"/>
</dbReference>
<dbReference type="Pfam" id="PF13711">
    <property type="entry name" value="DUF4160"/>
    <property type="match status" value="1"/>
</dbReference>